<feature type="domain" description="HTH araC/xylS-type" evidence="4">
    <location>
        <begin position="236"/>
        <end position="335"/>
    </location>
</feature>
<dbReference type="OrthoDB" id="6816069at2"/>
<organism evidence="5 6">
    <name type="scientific">Marinobacter zhejiangensis</name>
    <dbReference type="NCBI Taxonomy" id="488535"/>
    <lineage>
        <taxon>Bacteria</taxon>
        <taxon>Pseudomonadati</taxon>
        <taxon>Pseudomonadota</taxon>
        <taxon>Gammaproteobacteria</taxon>
        <taxon>Pseudomonadales</taxon>
        <taxon>Marinobacteraceae</taxon>
        <taxon>Marinobacter</taxon>
    </lineage>
</organism>
<dbReference type="PANTHER" id="PTHR47894:SF4">
    <property type="entry name" value="HTH-TYPE TRANSCRIPTIONAL REGULATOR GADX"/>
    <property type="match status" value="1"/>
</dbReference>
<dbReference type="InterPro" id="IPR032687">
    <property type="entry name" value="AraC-type_N"/>
</dbReference>
<sequence length="339" mass="37664">MISSSLIRAKALTAVPDVIRELGADPGAFLGTFHLHEDMIGNPKQMIPYLSLIQLMERAAEQFDCQDFGLQVGLKQNLNVLGPIAVIAQNSATAEEALAHIIKYIGYHSPAISLKLTTGSHDRCRGIHFDIGMVQGQARSQTVEMTLAFGYGIMKVLMGPDFRPSQVHFRHARISPLPRYRAVFQAPVQFGKLTNAIYISESDLCKPISHSDPALLQTMEEFVAQTLAQHQNSLKDNVRSLVISLLPLTQRCTVSRIARHLAVSERTLQRGLKKEGVVFEQLVDDIRYELATDYLKEQDMAMSQVAGLLGYGQQSSFNRACIRWFGKSPSAIREQLATD</sequence>
<evidence type="ECO:0000256" key="2">
    <source>
        <dbReference type="ARBA" id="ARBA00023125"/>
    </source>
</evidence>
<dbReference type="SMART" id="SM00342">
    <property type="entry name" value="HTH_ARAC"/>
    <property type="match status" value="1"/>
</dbReference>
<dbReference type="InterPro" id="IPR018060">
    <property type="entry name" value="HTH_AraC"/>
</dbReference>
<protein>
    <submittedName>
        <fullName evidence="5">AraC-type DNA-binding protein</fullName>
    </submittedName>
</protein>
<dbReference type="PANTHER" id="PTHR47894">
    <property type="entry name" value="HTH-TYPE TRANSCRIPTIONAL REGULATOR GADX"/>
    <property type="match status" value="1"/>
</dbReference>
<evidence type="ECO:0000313" key="5">
    <source>
        <dbReference type="EMBL" id="SFM00488.1"/>
    </source>
</evidence>
<dbReference type="AlphaFoldDB" id="A0A1I4MBC1"/>
<dbReference type="Pfam" id="PF12833">
    <property type="entry name" value="HTH_18"/>
    <property type="match status" value="1"/>
</dbReference>
<keyword evidence="6" id="KW-1185">Reference proteome</keyword>
<dbReference type="EMBL" id="FOUE01000001">
    <property type="protein sequence ID" value="SFM00488.1"/>
    <property type="molecule type" value="Genomic_DNA"/>
</dbReference>
<accession>A0A1I4MBC1</accession>
<keyword evidence="3" id="KW-0804">Transcription</keyword>
<dbReference type="InterPro" id="IPR009057">
    <property type="entry name" value="Homeodomain-like_sf"/>
</dbReference>
<dbReference type="GO" id="GO:0005829">
    <property type="term" value="C:cytosol"/>
    <property type="evidence" value="ECO:0007669"/>
    <property type="project" value="TreeGrafter"/>
</dbReference>
<dbReference type="Gene3D" id="1.10.10.60">
    <property type="entry name" value="Homeodomain-like"/>
    <property type="match status" value="1"/>
</dbReference>
<gene>
    <name evidence="5" type="ORF">SAMN04487963_0970</name>
</gene>
<dbReference type="SUPFAM" id="SSF46689">
    <property type="entry name" value="Homeodomain-like"/>
    <property type="match status" value="1"/>
</dbReference>
<dbReference type="GO" id="GO:0000976">
    <property type="term" value="F:transcription cis-regulatory region binding"/>
    <property type="evidence" value="ECO:0007669"/>
    <property type="project" value="TreeGrafter"/>
</dbReference>
<evidence type="ECO:0000256" key="3">
    <source>
        <dbReference type="ARBA" id="ARBA00023163"/>
    </source>
</evidence>
<proteinExistence type="predicted"/>
<evidence type="ECO:0000259" key="4">
    <source>
        <dbReference type="PROSITE" id="PS01124"/>
    </source>
</evidence>
<dbReference type="Proteomes" id="UP000198519">
    <property type="component" value="Unassembled WGS sequence"/>
</dbReference>
<dbReference type="Pfam" id="PF12625">
    <property type="entry name" value="Arabinose_bd"/>
    <property type="match status" value="1"/>
</dbReference>
<dbReference type="PROSITE" id="PS01124">
    <property type="entry name" value="HTH_ARAC_FAMILY_2"/>
    <property type="match status" value="1"/>
</dbReference>
<dbReference type="STRING" id="488535.SAMN04487963_0970"/>
<name>A0A1I4MBC1_9GAMM</name>
<dbReference type="RefSeq" id="WP_092020724.1">
    <property type="nucleotide sequence ID" value="NZ_FOUE01000001.1"/>
</dbReference>
<keyword evidence="2 5" id="KW-0238">DNA-binding</keyword>
<keyword evidence="1" id="KW-0805">Transcription regulation</keyword>
<reference evidence="6" key="1">
    <citation type="submission" date="2016-10" db="EMBL/GenBank/DDBJ databases">
        <authorList>
            <person name="Varghese N."/>
            <person name="Submissions S."/>
        </authorList>
    </citation>
    <scope>NUCLEOTIDE SEQUENCE [LARGE SCALE GENOMIC DNA]</scope>
    <source>
        <strain evidence="6">CGMCC 1.7061</strain>
    </source>
</reference>
<evidence type="ECO:0000313" key="6">
    <source>
        <dbReference type="Proteomes" id="UP000198519"/>
    </source>
</evidence>
<dbReference type="GO" id="GO:0003700">
    <property type="term" value="F:DNA-binding transcription factor activity"/>
    <property type="evidence" value="ECO:0007669"/>
    <property type="project" value="InterPro"/>
</dbReference>
<evidence type="ECO:0000256" key="1">
    <source>
        <dbReference type="ARBA" id="ARBA00023015"/>
    </source>
</evidence>